<reference evidence="1 2" key="1">
    <citation type="submission" date="2022-09" db="EMBL/GenBank/DDBJ databases">
        <authorList>
            <person name="Palmer J.M."/>
        </authorList>
    </citation>
    <scope>NUCLEOTIDE SEQUENCE [LARGE SCALE GENOMIC DNA]</scope>
    <source>
        <strain evidence="1 2">DSM 7382</strain>
    </source>
</reference>
<sequence>MTSLIYPDPTSNIFLELRRYLTPQRYGAHSPLTTPFNSNHFCSVSAEAVGVHSLGAFAPSYSTLQEVNIAR</sequence>
<dbReference type="AlphaFoldDB" id="A0AAW0G7E2"/>
<evidence type="ECO:0000313" key="1">
    <source>
        <dbReference type="EMBL" id="KAK7685893.1"/>
    </source>
</evidence>
<dbReference type="EMBL" id="JASBNA010000018">
    <property type="protein sequence ID" value="KAK7685893.1"/>
    <property type="molecule type" value="Genomic_DNA"/>
</dbReference>
<organism evidence="1 2">
    <name type="scientific">Cerrena zonata</name>
    <dbReference type="NCBI Taxonomy" id="2478898"/>
    <lineage>
        <taxon>Eukaryota</taxon>
        <taxon>Fungi</taxon>
        <taxon>Dikarya</taxon>
        <taxon>Basidiomycota</taxon>
        <taxon>Agaricomycotina</taxon>
        <taxon>Agaricomycetes</taxon>
        <taxon>Polyporales</taxon>
        <taxon>Cerrenaceae</taxon>
        <taxon>Cerrena</taxon>
    </lineage>
</organism>
<dbReference type="Proteomes" id="UP001385951">
    <property type="component" value="Unassembled WGS sequence"/>
</dbReference>
<comment type="caution">
    <text evidence="1">The sequence shown here is derived from an EMBL/GenBank/DDBJ whole genome shotgun (WGS) entry which is preliminary data.</text>
</comment>
<name>A0AAW0G7E2_9APHY</name>
<proteinExistence type="predicted"/>
<protein>
    <submittedName>
        <fullName evidence="1">Uncharacterized protein</fullName>
    </submittedName>
</protein>
<gene>
    <name evidence="1" type="ORF">QCA50_010700</name>
</gene>
<accession>A0AAW0G7E2</accession>
<evidence type="ECO:0000313" key="2">
    <source>
        <dbReference type="Proteomes" id="UP001385951"/>
    </source>
</evidence>
<keyword evidence="2" id="KW-1185">Reference proteome</keyword>